<dbReference type="InterPro" id="IPR011011">
    <property type="entry name" value="Znf_FYVE_PHD"/>
</dbReference>
<dbReference type="Pfam" id="PF02318">
    <property type="entry name" value="FYVE_2"/>
    <property type="match status" value="1"/>
</dbReference>
<keyword evidence="1" id="KW-0479">Metal-binding</keyword>
<organism evidence="7 8">
    <name type="scientific">Stegodyphus mimosarum</name>
    <name type="common">African social velvet spider</name>
    <dbReference type="NCBI Taxonomy" id="407821"/>
    <lineage>
        <taxon>Eukaryota</taxon>
        <taxon>Metazoa</taxon>
        <taxon>Ecdysozoa</taxon>
        <taxon>Arthropoda</taxon>
        <taxon>Chelicerata</taxon>
        <taxon>Arachnida</taxon>
        <taxon>Araneae</taxon>
        <taxon>Araneomorphae</taxon>
        <taxon>Entelegynae</taxon>
        <taxon>Eresoidea</taxon>
        <taxon>Eresidae</taxon>
        <taxon>Stegodyphus</taxon>
    </lineage>
</organism>
<dbReference type="InterPro" id="IPR010911">
    <property type="entry name" value="Rab_BD"/>
</dbReference>
<dbReference type="SUPFAM" id="SSF57903">
    <property type="entry name" value="FYVE/PHD zinc finger"/>
    <property type="match status" value="1"/>
</dbReference>
<evidence type="ECO:0000313" key="8">
    <source>
        <dbReference type="Proteomes" id="UP000054359"/>
    </source>
</evidence>
<feature type="non-terminal residue" evidence="7">
    <location>
        <position position="294"/>
    </location>
</feature>
<proteinExistence type="predicted"/>
<dbReference type="Gene3D" id="3.30.40.10">
    <property type="entry name" value="Zinc/RING finger domain, C3HC4 (zinc finger)"/>
    <property type="match status" value="1"/>
</dbReference>
<evidence type="ECO:0000256" key="4">
    <source>
        <dbReference type="PROSITE-ProRule" id="PRU00091"/>
    </source>
</evidence>
<keyword evidence="3" id="KW-0862">Zinc</keyword>
<evidence type="ECO:0000256" key="3">
    <source>
        <dbReference type="ARBA" id="ARBA00022833"/>
    </source>
</evidence>
<accession>A0A087TAG1</accession>
<dbReference type="GO" id="GO:0006887">
    <property type="term" value="P:exocytosis"/>
    <property type="evidence" value="ECO:0007669"/>
    <property type="project" value="TreeGrafter"/>
</dbReference>
<dbReference type="OrthoDB" id="270970at2759"/>
<dbReference type="InterPro" id="IPR041282">
    <property type="entry name" value="FYVE_2"/>
</dbReference>
<dbReference type="PANTHER" id="PTHR45729:SF6">
    <property type="entry name" value="RABPHILIN, ISOFORM A"/>
    <property type="match status" value="1"/>
</dbReference>
<dbReference type="Proteomes" id="UP000054359">
    <property type="component" value="Unassembled WGS sequence"/>
</dbReference>
<dbReference type="InterPro" id="IPR017455">
    <property type="entry name" value="Znf_FYVE-rel"/>
</dbReference>
<dbReference type="PROSITE" id="PS50916">
    <property type="entry name" value="RABBD"/>
    <property type="match status" value="1"/>
</dbReference>
<dbReference type="PANTHER" id="PTHR45729">
    <property type="entry name" value="RABPHILIN, ISOFORM A"/>
    <property type="match status" value="1"/>
</dbReference>
<dbReference type="InterPro" id="IPR013083">
    <property type="entry name" value="Znf_RING/FYVE/PHD"/>
</dbReference>
<evidence type="ECO:0000259" key="5">
    <source>
        <dbReference type="PROSITE" id="PS50178"/>
    </source>
</evidence>
<keyword evidence="8" id="KW-1185">Reference proteome</keyword>
<evidence type="ECO:0000256" key="2">
    <source>
        <dbReference type="ARBA" id="ARBA00022771"/>
    </source>
</evidence>
<sequence length="294" mass="33791">MKASNSKSWCCPSDRELMLRARVNYGWSIRSLECFRKVEPVPDSEMLSIENVLERARKIDLIEEERIGRMICRLENMKRNTVGDGKANCSMCGAAFGFFRSNFVYCFDCAMAVCEKCRIDTYNSSQEIRMLCKICAENREVWKKSGGWFYGKLPSKSLCRNVKQSQTSGSPSMARAYDSWEHRAPDIVRMESFEPPEENHNDHTLYKNWAVSSHPDLKLLEADTVPGEIKRKGSFRKSSGDNKIRYSQYLSDLDPLGAKLSISCPMLKDLEKDDVHPKLKHWHPLSRKKILSPA</sequence>
<evidence type="ECO:0000256" key="1">
    <source>
        <dbReference type="ARBA" id="ARBA00022723"/>
    </source>
</evidence>
<dbReference type="STRING" id="407821.A0A087TAG1"/>
<evidence type="ECO:0000313" key="7">
    <source>
        <dbReference type="EMBL" id="KFM62100.1"/>
    </source>
</evidence>
<dbReference type="GO" id="GO:0006886">
    <property type="term" value="P:intracellular protein transport"/>
    <property type="evidence" value="ECO:0007669"/>
    <property type="project" value="InterPro"/>
</dbReference>
<name>A0A087TAG1_STEMI</name>
<dbReference type="OMA" id="LYKNWAV"/>
<reference evidence="7 8" key="1">
    <citation type="submission" date="2013-11" db="EMBL/GenBank/DDBJ databases">
        <title>Genome sequencing of Stegodyphus mimosarum.</title>
        <authorList>
            <person name="Bechsgaard J."/>
        </authorList>
    </citation>
    <scope>NUCLEOTIDE SEQUENCE [LARGE SCALE GENOMIC DNA]</scope>
</reference>
<protein>
    <recommendedName>
        <fullName evidence="9">Rab effector Noc2</fullName>
    </recommendedName>
</protein>
<dbReference type="AlphaFoldDB" id="A0A087TAG1"/>
<gene>
    <name evidence="7" type="ORF">X975_25734</name>
</gene>
<feature type="domain" description="RabBD" evidence="6">
    <location>
        <begin position="35"/>
        <end position="152"/>
    </location>
</feature>
<dbReference type="GO" id="GO:0031267">
    <property type="term" value="F:small GTPase binding"/>
    <property type="evidence" value="ECO:0007669"/>
    <property type="project" value="InterPro"/>
</dbReference>
<dbReference type="InterPro" id="IPR043566">
    <property type="entry name" value="Rabphilin/DOC2/Noc2"/>
</dbReference>
<evidence type="ECO:0008006" key="9">
    <source>
        <dbReference type="Google" id="ProtNLM"/>
    </source>
</evidence>
<evidence type="ECO:0000259" key="6">
    <source>
        <dbReference type="PROSITE" id="PS50916"/>
    </source>
</evidence>
<dbReference type="EMBL" id="KK114294">
    <property type="protein sequence ID" value="KFM62100.1"/>
    <property type="molecule type" value="Genomic_DNA"/>
</dbReference>
<dbReference type="GO" id="GO:0008270">
    <property type="term" value="F:zinc ion binding"/>
    <property type="evidence" value="ECO:0007669"/>
    <property type="project" value="UniProtKB-KW"/>
</dbReference>
<dbReference type="PROSITE" id="PS50178">
    <property type="entry name" value="ZF_FYVE"/>
    <property type="match status" value="1"/>
</dbReference>
<keyword evidence="2 4" id="KW-0863">Zinc-finger</keyword>
<feature type="domain" description="FYVE-type" evidence="5">
    <location>
        <begin position="83"/>
        <end position="140"/>
    </location>
</feature>